<evidence type="ECO:0000256" key="1">
    <source>
        <dbReference type="SAM" id="MobiDB-lite"/>
    </source>
</evidence>
<evidence type="ECO:0000313" key="2">
    <source>
        <dbReference type="EMBL" id="AJE81401.1"/>
    </source>
</evidence>
<dbReference type="InterPro" id="IPR045701">
    <property type="entry name" value="DUF6059"/>
</dbReference>
<keyword evidence="3" id="KW-1185">Reference proteome</keyword>
<reference evidence="2 3" key="1">
    <citation type="submission" date="2015-01" db="EMBL/GenBank/DDBJ databases">
        <title>Enhanced salinomycin production by adjusting the supply of polyketide extender units in Streptomyce albus DSM 41398.</title>
        <authorList>
            <person name="Lu C."/>
        </authorList>
    </citation>
    <scope>NUCLEOTIDE SEQUENCE [LARGE SCALE GENOMIC DNA]</scope>
    <source>
        <strain evidence="3">ATCC 21838 / DSM 41398 / FERM P-419 / JCM 4703 / NBRC 107858</strain>
    </source>
</reference>
<protein>
    <submittedName>
        <fullName evidence="2">Uncharacterized protein</fullName>
    </submittedName>
</protein>
<organism evidence="2 3">
    <name type="scientific">Streptomyces albus (strain ATCC 21838 / DSM 41398 / FERM P-419 / JCM 4703 / NBRC 107858)</name>
    <dbReference type="NCBI Taxonomy" id="1081613"/>
    <lineage>
        <taxon>Bacteria</taxon>
        <taxon>Bacillati</taxon>
        <taxon>Actinomycetota</taxon>
        <taxon>Actinomycetes</taxon>
        <taxon>Kitasatosporales</taxon>
        <taxon>Streptomycetaceae</taxon>
        <taxon>Streptomyces</taxon>
    </lineage>
</organism>
<dbReference type="Pfam" id="PF19534">
    <property type="entry name" value="DUF6059"/>
    <property type="match status" value="1"/>
</dbReference>
<sequence>MTVGAVTLLPPPQGEEDPGTRTADEAGAPLSGPPAGHPERAVPTLPLSEVERALWSQLS</sequence>
<evidence type="ECO:0000313" key="3">
    <source>
        <dbReference type="Proteomes" id="UP000031523"/>
    </source>
</evidence>
<name>A0A0B5ERM3_STRA4</name>
<accession>A0A0B5ERM3</accession>
<proteinExistence type="predicted"/>
<dbReference type="KEGG" id="sals:SLNWT_1025"/>
<dbReference type="AlphaFoldDB" id="A0A0B5ERM3"/>
<feature type="region of interest" description="Disordered" evidence="1">
    <location>
        <begin position="1"/>
        <end position="46"/>
    </location>
</feature>
<gene>
    <name evidence="2" type="ORF">SLNWT_1025</name>
</gene>
<dbReference type="EMBL" id="CP010519">
    <property type="protein sequence ID" value="AJE81401.1"/>
    <property type="molecule type" value="Genomic_DNA"/>
</dbReference>
<dbReference type="Proteomes" id="UP000031523">
    <property type="component" value="Chromosome"/>
</dbReference>